<dbReference type="InterPro" id="IPR004358">
    <property type="entry name" value="Sig_transdc_His_kin-like_C"/>
</dbReference>
<dbReference type="SUPFAM" id="SSF55874">
    <property type="entry name" value="ATPase domain of HSP90 chaperone/DNA topoisomerase II/histidine kinase"/>
    <property type="match status" value="1"/>
</dbReference>
<feature type="coiled-coil region" evidence="8">
    <location>
        <begin position="183"/>
        <end position="227"/>
    </location>
</feature>
<comment type="caution">
    <text evidence="10">The sequence shown here is derived from an EMBL/GenBank/DDBJ whole genome shotgun (WGS) entry which is preliminary data.</text>
</comment>
<dbReference type="GO" id="GO:0000155">
    <property type="term" value="F:phosphorelay sensor kinase activity"/>
    <property type="evidence" value="ECO:0007669"/>
    <property type="project" value="InterPro"/>
</dbReference>
<comment type="catalytic activity">
    <reaction evidence="1">
        <text>ATP + protein L-histidine = ADP + protein N-phospho-L-histidine.</text>
        <dbReference type="EC" id="2.7.13.3"/>
    </reaction>
</comment>
<evidence type="ECO:0000256" key="3">
    <source>
        <dbReference type="ARBA" id="ARBA00012438"/>
    </source>
</evidence>
<sequence>MITWLILSALGFAGAQWVTDRNKREMEDRFDLRLQVTARALSEIAANSTGSNAGDQDLVPWGGSVDGYLAHAIAVGGAQLYVVDSGNTIIASSEVLPSVATGLSVVAPELSNAPWSEDVVVVNGMRFARFDIPGRPWRLIGGAPLVGMYGPIDSSNMVIRIAAGGGSGLGLLTVILVGSISRNREVLRESEELRRHRQELTVRAYQLEAANAELKIANDRVADLVAMLSHDVRQPIATVIGLCELLIGDWLDASDDDKRGDVEKIAATAASMNNLVEEILTLTQLDGDTLLARPTPLNVRGVVNDVLTHMAPDRQAQVTVEIDPALRVLADPRHLHQILTNLVGNALKYGDPPVHIRATGAGGGSIEVSDSGEGVPAEFVPHLFDRYTRADSGVAPTKKGTGLGLYIVKQLALANNGVIAYRSAEPTGACFVLSLPLPPVEPFAAEGSPPED</sequence>
<accession>A0AAE3YS64</accession>
<dbReference type="InterPro" id="IPR005467">
    <property type="entry name" value="His_kinase_dom"/>
</dbReference>
<dbReference type="InterPro" id="IPR003661">
    <property type="entry name" value="HisK_dim/P_dom"/>
</dbReference>
<evidence type="ECO:0000256" key="2">
    <source>
        <dbReference type="ARBA" id="ARBA00004236"/>
    </source>
</evidence>
<dbReference type="Gene3D" id="3.30.565.10">
    <property type="entry name" value="Histidine kinase-like ATPase, C-terminal domain"/>
    <property type="match status" value="1"/>
</dbReference>
<name>A0AAE3YS64_9ACTN</name>
<protein>
    <recommendedName>
        <fullName evidence="3">histidine kinase</fullName>
        <ecNumber evidence="3">2.7.13.3</ecNumber>
    </recommendedName>
</protein>
<evidence type="ECO:0000256" key="5">
    <source>
        <dbReference type="ARBA" id="ARBA00022679"/>
    </source>
</evidence>
<evidence type="ECO:0000256" key="6">
    <source>
        <dbReference type="ARBA" id="ARBA00022777"/>
    </source>
</evidence>
<feature type="domain" description="Histidine kinase" evidence="9">
    <location>
        <begin position="227"/>
        <end position="439"/>
    </location>
</feature>
<dbReference type="Gene3D" id="1.10.287.130">
    <property type="match status" value="1"/>
</dbReference>
<dbReference type="SMART" id="SM00387">
    <property type="entry name" value="HATPase_c"/>
    <property type="match status" value="1"/>
</dbReference>
<dbReference type="Pfam" id="PF00512">
    <property type="entry name" value="HisKA"/>
    <property type="match status" value="1"/>
</dbReference>
<dbReference type="PANTHER" id="PTHR43711">
    <property type="entry name" value="TWO-COMPONENT HISTIDINE KINASE"/>
    <property type="match status" value="1"/>
</dbReference>
<keyword evidence="11" id="KW-1185">Reference proteome</keyword>
<dbReference type="InterPro" id="IPR036890">
    <property type="entry name" value="HATPase_C_sf"/>
</dbReference>
<evidence type="ECO:0000313" key="10">
    <source>
        <dbReference type="EMBL" id="MDR7277652.1"/>
    </source>
</evidence>
<dbReference type="AlphaFoldDB" id="A0AAE3YS64"/>
<evidence type="ECO:0000256" key="4">
    <source>
        <dbReference type="ARBA" id="ARBA00022553"/>
    </source>
</evidence>
<dbReference type="RefSeq" id="WP_310370074.1">
    <property type="nucleotide sequence ID" value="NZ_JAVDYB010000001.1"/>
</dbReference>
<dbReference type="PANTHER" id="PTHR43711:SF1">
    <property type="entry name" value="HISTIDINE KINASE 1"/>
    <property type="match status" value="1"/>
</dbReference>
<keyword evidence="6 10" id="KW-0418">Kinase</keyword>
<dbReference type="PRINTS" id="PR00344">
    <property type="entry name" value="BCTRLSENSOR"/>
</dbReference>
<comment type="subcellular location">
    <subcellularLocation>
        <location evidence="2">Cell membrane</location>
    </subcellularLocation>
</comment>
<dbReference type="InterPro" id="IPR036097">
    <property type="entry name" value="HisK_dim/P_sf"/>
</dbReference>
<keyword evidence="4" id="KW-0597">Phosphoprotein</keyword>
<reference evidence="10" key="1">
    <citation type="submission" date="2023-07" db="EMBL/GenBank/DDBJ databases">
        <title>Sequencing the genomes of 1000 actinobacteria strains.</title>
        <authorList>
            <person name="Klenk H.-P."/>
        </authorList>
    </citation>
    <scope>NUCLEOTIDE SEQUENCE</scope>
    <source>
        <strain evidence="10">DSM 44707</strain>
    </source>
</reference>
<organism evidence="10 11">
    <name type="scientific">Catenuloplanes atrovinosus</name>
    <dbReference type="NCBI Taxonomy" id="137266"/>
    <lineage>
        <taxon>Bacteria</taxon>
        <taxon>Bacillati</taxon>
        <taxon>Actinomycetota</taxon>
        <taxon>Actinomycetes</taxon>
        <taxon>Micromonosporales</taxon>
        <taxon>Micromonosporaceae</taxon>
        <taxon>Catenuloplanes</taxon>
    </lineage>
</organism>
<dbReference type="Pfam" id="PF02518">
    <property type="entry name" value="HATPase_c"/>
    <property type="match status" value="1"/>
</dbReference>
<proteinExistence type="predicted"/>
<dbReference type="GO" id="GO:0005886">
    <property type="term" value="C:plasma membrane"/>
    <property type="evidence" value="ECO:0007669"/>
    <property type="project" value="UniProtKB-SubCell"/>
</dbReference>
<dbReference type="Proteomes" id="UP001183643">
    <property type="component" value="Unassembled WGS sequence"/>
</dbReference>
<dbReference type="EMBL" id="JAVDYB010000001">
    <property type="protein sequence ID" value="MDR7277652.1"/>
    <property type="molecule type" value="Genomic_DNA"/>
</dbReference>
<dbReference type="InterPro" id="IPR003594">
    <property type="entry name" value="HATPase_dom"/>
</dbReference>
<keyword evidence="7" id="KW-0902">Two-component regulatory system</keyword>
<keyword evidence="8" id="KW-0175">Coiled coil</keyword>
<dbReference type="PROSITE" id="PS50109">
    <property type="entry name" value="HIS_KIN"/>
    <property type="match status" value="1"/>
</dbReference>
<evidence type="ECO:0000256" key="8">
    <source>
        <dbReference type="SAM" id="Coils"/>
    </source>
</evidence>
<evidence type="ECO:0000256" key="1">
    <source>
        <dbReference type="ARBA" id="ARBA00000085"/>
    </source>
</evidence>
<dbReference type="SMART" id="SM00388">
    <property type="entry name" value="HisKA"/>
    <property type="match status" value="1"/>
</dbReference>
<dbReference type="SUPFAM" id="SSF47384">
    <property type="entry name" value="Homodimeric domain of signal transducing histidine kinase"/>
    <property type="match status" value="1"/>
</dbReference>
<dbReference type="InterPro" id="IPR050736">
    <property type="entry name" value="Sensor_HK_Regulatory"/>
</dbReference>
<evidence type="ECO:0000256" key="7">
    <source>
        <dbReference type="ARBA" id="ARBA00023012"/>
    </source>
</evidence>
<keyword evidence="5" id="KW-0808">Transferase</keyword>
<dbReference type="CDD" id="cd00082">
    <property type="entry name" value="HisKA"/>
    <property type="match status" value="1"/>
</dbReference>
<gene>
    <name evidence="10" type="ORF">J2S41_004430</name>
</gene>
<dbReference type="EC" id="2.7.13.3" evidence="3"/>
<evidence type="ECO:0000313" key="11">
    <source>
        <dbReference type="Proteomes" id="UP001183643"/>
    </source>
</evidence>
<evidence type="ECO:0000259" key="9">
    <source>
        <dbReference type="PROSITE" id="PS50109"/>
    </source>
</evidence>